<keyword evidence="1" id="KW-0732">Signal</keyword>
<evidence type="ECO:0008006" key="4">
    <source>
        <dbReference type="Google" id="ProtNLM"/>
    </source>
</evidence>
<dbReference type="OrthoDB" id="187972at2759"/>
<reference evidence="2 3" key="1">
    <citation type="journal article" date="2010" name="Nature">
        <title>The Ectocarpus genome and the independent evolution of multicellularity in brown algae.</title>
        <authorList>
            <person name="Cock J.M."/>
            <person name="Sterck L."/>
            <person name="Rouze P."/>
            <person name="Scornet D."/>
            <person name="Allen A.E."/>
            <person name="Amoutzias G."/>
            <person name="Anthouard V."/>
            <person name="Artiguenave F."/>
            <person name="Aury J.M."/>
            <person name="Badger J.H."/>
            <person name="Beszteri B."/>
            <person name="Billiau K."/>
            <person name="Bonnet E."/>
            <person name="Bothwell J.H."/>
            <person name="Bowler C."/>
            <person name="Boyen C."/>
            <person name="Brownlee C."/>
            <person name="Carrano C.J."/>
            <person name="Charrier B."/>
            <person name="Cho G.Y."/>
            <person name="Coelho S.M."/>
            <person name="Collen J."/>
            <person name="Corre E."/>
            <person name="Da Silva C."/>
            <person name="Delage L."/>
            <person name="Delaroque N."/>
            <person name="Dittami S.M."/>
            <person name="Doulbeau S."/>
            <person name="Elias M."/>
            <person name="Farnham G."/>
            <person name="Gachon C.M."/>
            <person name="Gschloessl B."/>
            <person name="Heesch S."/>
            <person name="Jabbari K."/>
            <person name="Jubin C."/>
            <person name="Kawai H."/>
            <person name="Kimura K."/>
            <person name="Kloareg B."/>
            <person name="Kupper F.C."/>
            <person name="Lang D."/>
            <person name="Le Bail A."/>
            <person name="Leblanc C."/>
            <person name="Lerouge P."/>
            <person name="Lohr M."/>
            <person name="Lopez P.J."/>
            <person name="Martens C."/>
            <person name="Maumus F."/>
            <person name="Michel G."/>
            <person name="Miranda-Saavedra D."/>
            <person name="Morales J."/>
            <person name="Moreau H."/>
            <person name="Motomura T."/>
            <person name="Nagasato C."/>
            <person name="Napoli C.A."/>
            <person name="Nelson D.R."/>
            <person name="Nyvall-Collen P."/>
            <person name="Peters A.F."/>
            <person name="Pommier C."/>
            <person name="Potin P."/>
            <person name="Poulain J."/>
            <person name="Quesneville H."/>
            <person name="Read B."/>
            <person name="Rensing S.A."/>
            <person name="Ritter A."/>
            <person name="Rousvoal S."/>
            <person name="Samanta M."/>
            <person name="Samson G."/>
            <person name="Schroeder D.C."/>
            <person name="Segurens B."/>
            <person name="Strittmatter M."/>
            <person name="Tonon T."/>
            <person name="Tregear J.W."/>
            <person name="Valentin K."/>
            <person name="von Dassow P."/>
            <person name="Yamagishi T."/>
            <person name="Van de Peer Y."/>
            <person name="Wincker P."/>
        </authorList>
    </citation>
    <scope>NUCLEOTIDE SEQUENCE [LARGE SCALE GENOMIC DNA]</scope>
    <source>
        <strain evidence="3">Ec32 / CCAP1310/4</strain>
    </source>
</reference>
<dbReference type="InParanoid" id="D8LJ91"/>
<dbReference type="EMBL" id="FN648420">
    <property type="protein sequence ID" value="CBN76975.1"/>
    <property type="molecule type" value="Genomic_DNA"/>
</dbReference>
<feature type="signal peptide" evidence="1">
    <location>
        <begin position="1"/>
        <end position="16"/>
    </location>
</feature>
<evidence type="ECO:0000256" key="1">
    <source>
        <dbReference type="SAM" id="SignalP"/>
    </source>
</evidence>
<dbReference type="EMBL" id="FN649740">
    <property type="protein sequence ID" value="CBN76975.1"/>
    <property type="molecule type" value="Genomic_DNA"/>
</dbReference>
<organism evidence="2 3">
    <name type="scientific">Ectocarpus siliculosus</name>
    <name type="common">Brown alga</name>
    <name type="synonym">Conferva siliculosa</name>
    <dbReference type="NCBI Taxonomy" id="2880"/>
    <lineage>
        <taxon>Eukaryota</taxon>
        <taxon>Sar</taxon>
        <taxon>Stramenopiles</taxon>
        <taxon>Ochrophyta</taxon>
        <taxon>PX clade</taxon>
        <taxon>Phaeophyceae</taxon>
        <taxon>Ectocarpales</taxon>
        <taxon>Ectocarpaceae</taxon>
        <taxon>Ectocarpus</taxon>
    </lineage>
</organism>
<keyword evidence="3" id="KW-1185">Reference proteome</keyword>
<proteinExistence type="predicted"/>
<gene>
    <name evidence="2" type="ORF">Esi_0024_0144</name>
</gene>
<accession>D8LJ91</accession>
<dbReference type="AlphaFoldDB" id="D8LJ91"/>
<dbReference type="Proteomes" id="UP000002630">
    <property type="component" value="Linkage Group LG15"/>
</dbReference>
<evidence type="ECO:0000313" key="2">
    <source>
        <dbReference type="EMBL" id="CBN76975.1"/>
    </source>
</evidence>
<evidence type="ECO:0000313" key="3">
    <source>
        <dbReference type="Proteomes" id="UP000002630"/>
    </source>
</evidence>
<feature type="chain" id="PRO_5003117256" description="Adhesin domain-containing protein" evidence="1">
    <location>
        <begin position="17"/>
        <end position="292"/>
    </location>
</feature>
<sequence length="292" mass="31635">MKSVAFFVALFAATDAWRTVEVPEPSFGSRFTSIKEEADRFSAACRDALNGEGPTFTIDVSDHSLSDGVGSLNLEGRFQREVVDNVDCGVVYKFNECRGMPTSLWVSTTQDLGDDMTANLRADMDIDSKNAVIDCRVNSGRDSVAVDFDTADSTMGPLRITKHLDLNGRKVIVQPTVDVQGKTGEVVVAAELDGDVTSAELTVNHAEDSAVLEVCHRLDDNNVISPKVDLKTGDIAVRLNRSLGDARAVKFTAQRENVDWEYLEGAWVVKGNVPLTSNGATGAISFKRSITL</sequence>
<protein>
    <recommendedName>
        <fullName evidence="4">Adhesin domain-containing protein</fullName>
    </recommendedName>
</protein>
<name>D8LJ91_ECTSI</name>